<keyword evidence="1" id="KW-0732">Signal</keyword>
<keyword evidence="3" id="KW-1185">Reference proteome</keyword>
<proteinExistence type="predicted"/>
<evidence type="ECO:0000256" key="1">
    <source>
        <dbReference type="SAM" id="SignalP"/>
    </source>
</evidence>
<evidence type="ECO:0008006" key="4">
    <source>
        <dbReference type="Google" id="ProtNLM"/>
    </source>
</evidence>
<name>A0AAN6W620_9PEZI</name>
<reference evidence="2" key="2">
    <citation type="submission" date="2023-05" db="EMBL/GenBank/DDBJ databases">
        <authorList>
            <consortium name="Lawrence Berkeley National Laboratory"/>
            <person name="Steindorff A."/>
            <person name="Hensen N."/>
            <person name="Bonometti L."/>
            <person name="Westerberg I."/>
            <person name="Brannstrom I.O."/>
            <person name="Guillou S."/>
            <person name="Cros-Aarteil S."/>
            <person name="Calhoun S."/>
            <person name="Haridas S."/>
            <person name="Kuo A."/>
            <person name="Mondo S."/>
            <person name="Pangilinan J."/>
            <person name="Riley R."/>
            <person name="Labutti K."/>
            <person name="Andreopoulos B."/>
            <person name="Lipzen A."/>
            <person name="Chen C."/>
            <person name="Yanf M."/>
            <person name="Daum C."/>
            <person name="Ng V."/>
            <person name="Clum A."/>
            <person name="Ohm R."/>
            <person name="Martin F."/>
            <person name="Silar P."/>
            <person name="Natvig D."/>
            <person name="Lalanne C."/>
            <person name="Gautier V."/>
            <person name="Ament-Velasquez S.L."/>
            <person name="Kruys A."/>
            <person name="Hutchinson M.I."/>
            <person name="Powell A.J."/>
            <person name="Barry K."/>
            <person name="Miller A.N."/>
            <person name="Grigoriev I.V."/>
            <person name="Debuchy R."/>
            <person name="Gladieux P."/>
            <person name="Thoren M.H."/>
            <person name="Johannesson H."/>
        </authorList>
    </citation>
    <scope>NUCLEOTIDE SEQUENCE</scope>
    <source>
        <strain evidence="2">CBS 892.96</strain>
    </source>
</reference>
<comment type="caution">
    <text evidence="2">The sequence shown here is derived from an EMBL/GenBank/DDBJ whole genome shotgun (WGS) entry which is preliminary data.</text>
</comment>
<evidence type="ECO:0000313" key="3">
    <source>
        <dbReference type="Proteomes" id="UP001302321"/>
    </source>
</evidence>
<reference evidence="2" key="1">
    <citation type="journal article" date="2023" name="Mol. Phylogenet. Evol.">
        <title>Genome-scale phylogeny and comparative genomics of the fungal order Sordariales.</title>
        <authorList>
            <person name="Hensen N."/>
            <person name="Bonometti L."/>
            <person name="Westerberg I."/>
            <person name="Brannstrom I.O."/>
            <person name="Guillou S."/>
            <person name="Cros-Aarteil S."/>
            <person name="Calhoun S."/>
            <person name="Haridas S."/>
            <person name="Kuo A."/>
            <person name="Mondo S."/>
            <person name="Pangilinan J."/>
            <person name="Riley R."/>
            <person name="LaButti K."/>
            <person name="Andreopoulos B."/>
            <person name="Lipzen A."/>
            <person name="Chen C."/>
            <person name="Yan M."/>
            <person name="Daum C."/>
            <person name="Ng V."/>
            <person name="Clum A."/>
            <person name="Steindorff A."/>
            <person name="Ohm R.A."/>
            <person name="Martin F."/>
            <person name="Silar P."/>
            <person name="Natvig D.O."/>
            <person name="Lalanne C."/>
            <person name="Gautier V."/>
            <person name="Ament-Velasquez S.L."/>
            <person name="Kruys A."/>
            <person name="Hutchinson M.I."/>
            <person name="Powell A.J."/>
            <person name="Barry K."/>
            <person name="Miller A.N."/>
            <person name="Grigoriev I.V."/>
            <person name="Debuchy R."/>
            <person name="Gladieux P."/>
            <person name="Hiltunen Thoren M."/>
            <person name="Johannesson H."/>
        </authorList>
    </citation>
    <scope>NUCLEOTIDE SEQUENCE</scope>
    <source>
        <strain evidence="2">CBS 892.96</strain>
    </source>
</reference>
<dbReference type="AlphaFoldDB" id="A0AAN6W620"/>
<accession>A0AAN6W620</accession>
<dbReference type="EMBL" id="MU866210">
    <property type="protein sequence ID" value="KAK4176054.1"/>
    <property type="molecule type" value="Genomic_DNA"/>
</dbReference>
<protein>
    <recommendedName>
        <fullName evidence="4">Secreted protein</fullName>
    </recommendedName>
</protein>
<sequence length="84" mass="9111">MGLTLVIAVLICKVGQDLGACMSVHGADTPEARWPEHGNNSAADDSYSLECVRLAEQSVVAIRIPIVISEEHERDNHGDPRMQS</sequence>
<dbReference type="Proteomes" id="UP001302321">
    <property type="component" value="Unassembled WGS sequence"/>
</dbReference>
<evidence type="ECO:0000313" key="2">
    <source>
        <dbReference type="EMBL" id="KAK4176054.1"/>
    </source>
</evidence>
<gene>
    <name evidence="2" type="ORF">QBC36DRAFT_330076</name>
</gene>
<feature type="signal peptide" evidence="1">
    <location>
        <begin position="1"/>
        <end position="19"/>
    </location>
</feature>
<organism evidence="2 3">
    <name type="scientific">Triangularia setosa</name>
    <dbReference type="NCBI Taxonomy" id="2587417"/>
    <lineage>
        <taxon>Eukaryota</taxon>
        <taxon>Fungi</taxon>
        <taxon>Dikarya</taxon>
        <taxon>Ascomycota</taxon>
        <taxon>Pezizomycotina</taxon>
        <taxon>Sordariomycetes</taxon>
        <taxon>Sordariomycetidae</taxon>
        <taxon>Sordariales</taxon>
        <taxon>Podosporaceae</taxon>
        <taxon>Triangularia</taxon>
    </lineage>
</organism>
<feature type="chain" id="PRO_5042905183" description="Secreted protein" evidence="1">
    <location>
        <begin position="20"/>
        <end position="84"/>
    </location>
</feature>